<evidence type="ECO:0000256" key="6">
    <source>
        <dbReference type="ARBA" id="ARBA00022723"/>
    </source>
</evidence>
<dbReference type="Pfam" id="PF04055">
    <property type="entry name" value="Radical_SAM"/>
    <property type="match status" value="1"/>
</dbReference>
<keyword evidence="3" id="KW-0004">4Fe-4S</keyword>
<evidence type="ECO:0000313" key="17">
    <source>
        <dbReference type="Proteomes" id="UP000177579"/>
    </source>
</evidence>
<proteinExistence type="predicted"/>
<dbReference type="InterPro" id="IPR006638">
    <property type="entry name" value="Elp3/MiaA/NifB-like_rSAM"/>
</dbReference>
<evidence type="ECO:0000256" key="7">
    <source>
        <dbReference type="ARBA" id="ARBA00023004"/>
    </source>
</evidence>
<dbReference type="SFLD" id="SFLDF00273">
    <property type="entry name" value="(dimethylallyl)adenosine_tRNA"/>
    <property type="match status" value="1"/>
</dbReference>
<dbReference type="NCBIfam" id="TIGR01574">
    <property type="entry name" value="miaB-methiolase"/>
    <property type="match status" value="1"/>
</dbReference>
<dbReference type="PANTHER" id="PTHR43020">
    <property type="entry name" value="CDK5 REGULATORY SUBUNIT-ASSOCIATED PROTEIN 1"/>
    <property type="match status" value="1"/>
</dbReference>
<dbReference type="InterPro" id="IPR023404">
    <property type="entry name" value="rSAM_horseshoe"/>
</dbReference>
<evidence type="ECO:0000256" key="11">
    <source>
        <dbReference type="ARBA" id="ARBA00080698"/>
    </source>
</evidence>
<dbReference type="PROSITE" id="PS01278">
    <property type="entry name" value="MTTASE_RADICAL"/>
    <property type="match status" value="1"/>
</dbReference>
<evidence type="ECO:0000256" key="8">
    <source>
        <dbReference type="ARBA" id="ARBA00023014"/>
    </source>
</evidence>
<dbReference type="InterPro" id="IPR005839">
    <property type="entry name" value="Methylthiotransferase"/>
</dbReference>
<dbReference type="Gene3D" id="3.80.30.20">
    <property type="entry name" value="tm_1862 like domain"/>
    <property type="match status" value="1"/>
</dbReference>
<dbReference type="InterPro" id="IPR058240">
    <property type="entry name" value="rSAM_sf"/>
</dbReference>
<evidence type="ECO:0000256" key="5">
    <source>
        <dbReference type="ARBA" id="ARBA00022691"/>
    </source>
</evidence>
<dbReference type="PROSITE" id="PS51918">
    <property type="entry name" value="RADICAL_SAM"/>
    <property type="match status" value="1"/>
</dbReference>
<dbReference type="AlphaFoldDB" id="A0A1F5TSH3"/>
<dbReference type="SUPFAM" id="SSF102114">
    <property type="entry name" value="Radical SAM enzymes"/>
    <property type="match status" value="1"/>
</dbReference>
<organism evidence="16 17">
    <name type="scientific">Candidatus Falkowbacteria bacterium RIFOXYD2_FULL_34_120</name>
    <dbReference type="NCBI Taxonomy" id="1798007"/>
    <lineage>
        <taxon>Bacteria</taxon>
        <taxon>Candidatus Falkowiibacteriota</taxon>
    </lineage>
</organism>
<dbReference type="Proteomes" id="UP000177579">
    <property type="component" value="Unassembled WGS sequence"/>
</dbReference>
<evidence type="ECO:0000259" key="15">
    <source>
        <dbReference type="PROSITE" id="PS51918"/>
    </source>
</evidence>
<dbReference type="EMBL" id="MFGO01000006">
    <property type="protein sequence ID" value="OGF41724.1"/>
    <property type="molecule type" value="Genomic_DNA"/>
</dbReference>
<reference evidence="16 17" key="1">
    <citation type="journal article" date="2016" name="Nat. Commun.">
        <title>Thousands of microbial genomes shed light on interconnected biogeochemical processes in an aquifer system.</title>
        <authorList>
            <person name="Anantharaman K."/>
            <person name="Brown C.T."/>
            <person name="Hug L.A."/>
            <person name="Sharon I."/>
            <person name="Castelle C.J."/>
            <person name="Probst A.J."/>
            <person name="Thomas B.C."/>
            <person name="Singh A."/>
            <person name="Wilkins M.J."/>
            <person name="Karaoz U."/>
            <person name="Brodie E.L."/>
            <person name="Williams K.H."/>
            <person name="Hubbard S.S."/>
            <person name="Banfield J.F."/>
        </authorList>
    </citation>
    <scope>NUCLEOTIDE SEQUENCE [LARGE SCALE GENOMIC DNA]</scope>
</reference>
<keyword evidence="6" id="KW-0479">Metal-binding</keyword>
<evidence type="ECO:0000259" key="14">
    <source>
        <dbReference type="PROSITE" id="PS51449"/>
    </source>
</evidence>
<dbReference type="NCBIfam" id="TIGR00089">
    <property type="entry name" value="MiaB/RimO family radical SAM methylthiotransferase"/>
    <property type="match status" value="1"/>
</dbReference>
<evidence type="ECO:0000259" key="13">
    <source>
        <dbReference type="PROSITE" id="PS50926"/>
    </source>
</evidence>
<protein>
    <recommendedName>
        <fullName evidence="10">tRNA-2-methylthio-N(6)-dimethylallyladenosine synthase</fullName>
        <ecNumber evidence="9">2.8.4.3</ecNumber>
    </recommendedName>
    <alternativeName>
        <fullName evidence="12">(Dimethylallyl)adenosine tRNA methylthiotransferase MiaB</fullName>
    </alternativeName>
    <alternativeName>
        <fullName evidence="11">tRNA-i(6)A37 methylthiotransferase</fullName>
    </alternativeName>
</protein>
<evidence type="ECO:0000256" key="12">
    <source>
        <dbReference type="ARBA" id="ARBA00081141"/>
    </source>
</evidence>
<dbReference type="InterPro" id="IPR013848">
    <property type="entry name" value="Methylthiotransferase_N"/>
</dbReference>
<dbReference type="InterPro" id="IPR038135">
    <property type="entry name" value="Methylthiotransferase_N_sf"/>
</dbReference>
<dbReference type="PROSITE" id="PS50926">
    <property type="entry name" value="TRAM"/>
    <property type="match status" value="1"/>
</dbReference>
<dbReference type="SFLD" id="SFLDG01061">
    <property type="entry name" value="methylthiotransferase"/>
    <property type="match status" value="1"/>
</dbReference>
<dbReference type="InterPro" id="IPR006463">
    <property type="entry name" value="MiaB_methiolase"/>
</dbReference>
<name>A0A1F5TSH3_9BACT</name>
<keyword evidence="7" id="KW-0408">Iron</keyword>
<evidence type="ECO:0000256" key="2">
    <source>
        <dbReference type="ARBA" id="ARBA00003234"/>
    </source>
</evidence>
<dbReference type="GO" id="GO:0035597">
    <property type="term" value="F:tRNA-2-methylthio-N(6)-dimethylallyladenosine(37) synthase activity"/>
    <property type="evidence" value="ECO:0007669"/>
    <property type="project" value="UniProtKB-EC"/>
</dbReference>
<feature type="domain" description="Radical SAM core" evidence="15">
    <location>
        <begin position="141"/>
        <end position="385"/>
    </location>
</feature>
<keyword evidence="4 16" id="KW-0808">Transferase</keyword>
<dbReference type="InterPro" id="IPR002792">
    <property type="entry name" value="TRAM_dom"/>
</dbReference>
<dbReference type="Pfam" id="PF01938">
    <property type="entry name" value="TRAM"/>
    <property type="match status" value="1"/>
</dbReference>
<dbReference type="GO" id="GO:0046872">
    <property type="term" value="F:metal ion binding"/>
    <property type="evidence" value="ECO:0007669"/>
    <property type="project" value="UniProtKB-KW"/>
</dbReference>
<evidence type="ECO:0000313" key="16">
    <source>
        <dbReference type="EMBL" id="OGF41724.1"/>
    </source>
</evidence>
<feature type="domain" description="MTTase N-terminal" evidence="14">
    <location>
        <begin position="5"/>
        <end position="116"/>
    </location>
</feature>
<dbReference type="SFLD" id="SFLDG01082">
    <property type="entry name" value="B12-binding_domain_containing"/>
    <property type="match status" value="1"/>
</dbReference>
<feature type="domain" description="TRAM" evidence="13">
    <location>
        <begin position="387"/>
        <end position="452"/>
    </location>
</feature>
<sequence>MTTNKTYHIITIGCQMNKSDSERIASYLENLGYQESSEKEADLVVITTCGVRQSAENRIYGIIPKLKKQNPSVKIILTGCLAGREDVKKRIGEKVDIWLPVKELEKLKALLENCEDDFCNTSIYNSKYKTNDDYLKLKPKYNSVFSAFVPIGNGCDNFCTYCVVPYARGSEKYRSAEEILEEVKILVKKGYKEIALIAQNVNSYKSDANVLINTNDADCESKKVINFSKLLQMVNDIKGDFWIRFATSHPKDMSDELIETIASRKKICHHIHLPAQAGDDDVLHRMNRRYTRGHYLGLIKKIKDRMPDVALTTDIIVGFPGETRQQFDKTKELFEEVQYDMAYIAQYSPRPGTAALKFEDDIETEEKKRREEELMEVLRRTAAGNNKKYIGKKYKILIDKKNKRGNFVGRTETNKNVEIINPENIGRNLIGEFVAVKIEKADDFGLAGKIIC</sequence>
<dbReference type="PROSITE" id="PS51449">
    <property type="entry name" value="MTTASE_N"/>
    <property type="match status" value="1"/>
</dbReference>
<dbReference type="InterPro" id="IPR020612">
    <property type="entry name" value="Methylthiotransferase_CS"/>
</dbReference>
<keyword evidence="5" id="KW-0949">S-adenosyl-L-methionine</keyword>
<dbReference type="GO" id="GO:0005829">
    <property type="term" value="C:cytosol"/>
    <property type="evidence" value="ECO:0007669"/>
    <property type="project" value="TreeGrafter"/>
</dbReference>
<evidence type="ECO:0000256" key="3">
    <source>
        <dbReference type="ARBA" id="ARBA00022485"/>
    </source>
</evidence>
<comment type="cofactor">
    <cofactor evidence="1">
        <name>[4Fe-4S] cluster</name>
        <dbReference type="ChEBI" id="CHEBI:49883"/>
    </cofactor>
</comment>
<dbReference type="FunFam" id="3.40.50.12160:FF:000003">
    <property type="entry name" value="CDK5 regulatory subunit-associated protein 1"/>
    <property type="match status" value="1"/>
</dbReference>
<evidence type="ECO:0000256" key="1">
    <source>
        <dbReference type="ARBA" id="ARBA00001966"/>
    </source>
</evidence>
<dbReference type="Gene3D" id="3.40.50.12160">
    <property type="entry name" value="Methylthiotransferase, N-terminal domain"/>
    <property type="match status" value="1"/>
</dbReference>
<dbReference type="EC" id="2.8.4.3" evidence="9"/>
<dbReference type="Pfam" id="PF00919">
    <property type="entry name" value="UPF0004"/>
    <property type="match status" value="1"/>
</dbReference>
<gene>
    <name evidence="16" type="ORF">A2531_06190</name>
</gene>
<dbReference type="SFLD" id="SFLDS00029">
    <property type="entry name" value="Radical_SAM"/>
    <property type="match status" value="1"/>
</dbReference>
<comment type="function">
    <text evidence="2">Catalyzes the methylthiolation of N6-(dimethylallyl)adenosine (i(6)A), leading to the formation of 2-methylthio-N6-(dimethylallyl)adenosine (ms(2)i(6)A) at position 37 in tRNAs that read codons beginning with uridine.</text>
</comment>
<dbReference type="PANTHER" id="PTHR43020:SF2">
    <property type="entry name" value="MITOCHONDRIAL TRNA METHYLTHIOTRANSFERASE CDK5RAP1"/>
    <property type="match status" value="1"/>
</dbReference>
<evidence type="ECO:0000256" key="9">
    <source>
        <dbReference type="ARBA" id="ARBA00033765"/>
    </source>
</evidence>
<comment type="caution">
    <text evidence="16">The sequence shown here is derived from an EMBL/GenBank/DDBJ whole genome shotgun (WGS) entry which is preliminary data.</text>
</comment>
<keyword evidence="8" id="KW-0411">Iron-sulfur</keyword>
<accession>A0A1F5TSH3</accession>
<dbReference type="FunFam" id="3.80.30.20:FF:000001">
    <property type="entry name" value="tRNA-2-methylthio-N(6)-dimethylallyladenosine synthase 2"/>
    <property type="match status" value="1"/>
</dbReference>
<dbReference type="GO" id="GO:0051539">
    <property type="term" value="F:4 iron, 4 sulfur cluster binding"/>
    <property type="evidence" value="ECO:0007669"/>
    <property type="project" value="UniProtKB-KW"/>
</dbReference>
<dbReference type="InterPro" id="IPR007197">
    <property type="entry name" value="rSAM"/>
</dbReference>
<evidence type="ECO:0000256" key="10">
    <source>
        <dbReference type="ARBA" id="ARBA00068570"/>
    </source>
</evidence>
<evidence type="ECO:0000256" key="4">
    <source>
        <dbReference type="ARBA" id="ARBA00022679"/>
    </source>
</evidence>
<dbReference type="SMART" id="SM00729">
    <property type="entry name" value="Elp3"/>
    <property type="match status" value="1"/>
</dbReference>